<dbReference type="RefSeq" id="WP_075067215.1">
    <property type="nucleotide sequence ID" value="NZ_LKAJ02000001.1"/>
</dbReference>
<dbReference type="Gene3D" id="2.40.128.130">
    <property type="entry name" value="Autotransporter beta-domain"/>
    <property type="match status" value="1"/>
</dbReference>
<dbReference type="PROSITE" id="PS51208">
    <property type="entry name" value="AUTOTRANSPORTER"/>
    <property type="match status" value="1"/>
</dbReference>
<organism evidence="3">
    <name type="scientific">Candidatus Berkiella aquae</name>
    <dbReference type="NCBI Taxonomy" id="295108"/>
    <lineage>
        <taxon>Bacteria</taxon>
        <taxon>Pseudomonadati</taxon>
        <taxon>Pseudomonadota</taxon>
        <taxon>Gammaproteobacteria</taxon>
        <taxon>Candidatus Berkiellales</taxon>
        <taxon>Candidatus Berkiellaceae</taxon>
        <taxon>Candidatus Berkiella</taxon>
    </lineage>
</organism>
<dbReference type="Proteomes" id="UP000051497">
    <property type="component" value="Unassembled WGS sequence"/>
</dbReference>
<sequence length="1124" mass="117983">MKQISRSKKSFLWQAVLASTFFSGFPIAAQAVLTAINADTTTAATPDTGGGAGGLGGYDIIAANKTLSVTNGYIIGRTPDAAGGTSVDNNSTGAAFAGTVLEFLGSSIVQGEIGSTNSLNIIKLNGAGIVQFNGNVTAATTNIANNGTATYSDNVIVTGDIDNTSGVVNQGTVNFLGSGQVTGNIGNTNSLLLLNLNTALGANETIELNGAVVNAATINVNDDGATPTTLTLNNAAMVLTSNITTTANDLTVLNVLNASLITGQIGAAGNEFDLMQVGQNNDLTVDGDIFANNVQFQGNNSLILLDGSDVTDIIDSTAANQGILELQGSHTITGDIGAVNSLNTINVTGAGGIINLQGTTINSSSINYDGLANSATTINLADGVAVTGNITNTTGTANVGTLNFVGTGTVNGTIGQANPVNSLYQINLQGAAGKIVTFQDDVQVGTGNINFLQDSQLNIADNADVTGNIDTDAANQGTVNYLGNSIVNGTLGVSNDLKLVQLSGALSNVNFNQNVNTNELRFANNNTASIASGVSISGPITTTMNDQGTLNLLGNFTIDQPIGQPGFALNSVIASGPAGATVTLVEDIFATNTLVNGGGTLFALEPHTINGNLSLSLNSTLSVASAGAPLTVTGDLTINPGSTLQIDLNKFDIPTYIQVNDQAFIDANTTLVLTNTPQAFVAGVSDIKLVDATNLGNIQVPQNVVGDSLLLQFEVEAQNAPNNDLLLHIEALPVSLFADRPNTIPIAGALDAMAGQDFLGSLQNLLDQLPYFTTKEQLNDALAALAPIVDGSYTQEVFAAQLLGYGAVSDRIRYLRQRKNVPVVGKGFESGLSSGDDWDDNGHGRWFKLYGQYSDQGTRDSVAGYNSETWGVAIGSDVSLNDLNLIGVSANLSHTYVGHDVSNSKSSIYSLQAAIYGEQDFCDWWYFNWVTSVAYNKYTTERNFVFGLLPLSPQADFVGWQFGTKGELGYEYLYRNWHIIPNTSLYFSHLALNGYNESGAGTASQNVDSHSYNMLKAGAGVRAAYRCPMEMPYRIRPIIFQPEVRMNAFYDFINDNMETTSNFTGGGPSFTTLGAVPAASSFNLGASLSVFSDYNDYIVTISYDYETKRDYNANAGFVRLRYEW</sequence>
<evidence type="ECO:0000256" key="1">
    <source>
        <dbReference type="SAM" id="SignalP"/>
    </source>
</evidence>
<proteinExistence type="predicted"/>
<dbReference type="InterPro" id="IPR036709">
    <property type="entry name" value="Autotransporte_beta_dom_sf"/>
</dbReference>
<name>A0A0Q9YI89_9GAMM</name>
<protein>
    <submittedName>
        <fullName evidence="4">Autotransporter domain-containing protein</fullName>
    </submittedName>
    <submittedName>
        <fullName evidence="3">Outer membrane protein B</fullName>
    </submittedName>
</protein>
<keyword evidence="5" id="KW-1185">Reference proteome</keyword>
<dbReference type="EMBL" id="LKAJ01000013">
    <property type="protein sequence ID" value="KRG20365.1"/>
    <property type="molecule type" value="Genomic_DNA"/>
</dbReference>
<keyword evidence="1" id="KW-0732">Signal</keyword>
<evidence type="ECO:0000313" key="4">
    <source>
        <dbReference type="EMBL" id="MCS5712268.1"/>
    </source>
</evidence>
<dbReference type="EMBL" id="LKAJ02000001">
    <property type="protein sequence ID" value="MCS5712268.1"/>
    <property type="molecule type" value="Genomic_DNA"/>
</dbReference>
<reference evidence="4" key="3">
    <citation type="submission" date="2021-06" db="EMBL/GenBank/DDBJ databases">
        <title>Genomic Description and Analysis of Intracellular Bacteria, Candidatus Berkiella cookevillensis and Candidatus Berkiella aquae.</title>
        <authorList>
            <person name="Kidane D.T."/>
            <person name="Mehari Y.T."/>
            <person name="Rice F.C."/>
            <person name="Arivett B.A."/>
            <person name="Farone A.L."/>
            <person name="Berk S.G."/>
            <person name="Farone M.B."/>
        </authorList>
    </citation>
    <scope>NUCLEOTIDE SEQUENCE</scope>
    <source>
        <strain evidence="4">HT99</strain>
    </source>
</reference>
<reference evidence="3" key="1">
    <citation type="submission" date="2015-09" db="EMBL/GenBank/DDBJ databases">
        <title>Draft Genome Sequences of Two Novel Amoeba-resistant Intranuclear Bacteria, Candidatus Berkiella cookevillensis and Candidatus Berkiella aquae.</title>
        <authorList>
            <person name="Mehari Y.T."/>
            <person name="Arivett B.A."/>
            <person name="Farone A.L."/>
            <person name="Gunderson J.H."/>
            <person name="Farone M.B."/>
        </authorList>
    </citation>
    <scope>NUCLEOTIDE SEQUENCE [LARGE SCALE GENOMIC DNA]</scope>
    <source>
        <strain evidence="3">HT99</strain>
    </source>
</reference>
<gene>
    <name evidence="3" type="primary">ompB_3</name>
    <name evidence="4" type="ORF">HT99x_012570</name>
    <name evidence="3" type="ORF">HT99x_02615</name>
</gene>
<dbReference type="InterPro" id="IPR005546">
    <property type="entry name" value="Autotransporte_beta"/>
</dbReference>
<accession>A0A0Q9YI89</accession>
<comment type="caution">
    <text evidence="3">The sequence shown here is derived from an EMBL/GenBank/DDBJ whole genome shotgun (WGS) entry which is preliminary data.</text>
</comment>
<feature type="domain" description="Autotransporter" evidence="2">
    <location>
        <begin position="838"/>
        <end position="1124"/>
    </location>
</feature>
<dbReference type="OrthoDB" id="6998372at2"/>
<evidence type="ECO:0000313" key="5">
    <source>
        <dbReference type="Proteomes" id="UP000051497"/>
    </source>
</evidence>
<feature type="signal peptide" evidence="1">
    <location>
        <begin position="1"/>
        <end position="28"/>
    </location>
</feature>
<evidence type="ECO:0000259" key="2">
    <source>
        <dbReference type="PROSITE" id="PS51208"/>
    </source>
</evidence>
<dbReference type="STRING" id="295108.HT99x_02615"/>
<evidence type="ECO:0000313" key="3">
    <source>
        <dbReference type="EMBL" id="KRG20365.1"/>
    </source>
</evidence>
<dbReference type="SMART" id="SM00869">
    <property type="entry name" value="Autotransporter"/>
    <property type="match status" value="1"/>
</dbReference>
<feature type="chain" id="PRO_5043129640" evidence="1">
    <location>
        <begin position="29"/>
        <end position="1124"/>
    </location>
</feature>
<reference evidence="4" key="2">
    <citation type="journal article" date="2016" name="Genome Announc.">
        <title>Draft Genome Sequences of Two Novel Amoeba-Resistant Intranuclear Bacteria, 'Candidatus Berkiella cookevillensis' and 'Candidatus Berkiella aquae'.</title>
        <authorList>
            <person name="Mehari Y.T."/>
            <person name="Arivett B.A."/>
            <person name="Farone A.L."/>
            <person name="Gunderson J.H."/>
            <person name="Farone M.B."/>
        </authorList>
    </citation>
    <scope>NUCLEOTIDE SEQUENCE</scope>
    <source>
        <strain evidence="4">HT99</strain>
    </source>
</reference>
<dbReference type="SUPFAM" id="SSF103515">
    <property type="entry name" value="Autotransporter"/>
    <property type="match status" value="1"/>
</dbReference>
<dbReference type="Pfam" id="PF03797">
    <property type="entry name" value="Autotransporter"/>
    <property type="match status" value="1"/>
</dbReference>
<dbReference type="AlphaFoldDB" id="A0A0Q9YI89"/>